<accession>A0A4R6KGM1</accession>
<keyword evidence="6" id="KW-0720">Serine protease</keyword>
<dbReference type="AlphaFoldDB" id="A0A4R6KGM1"/>
<evidence type="ECO:0000313" key="10">
    <source>
        <dbReference type="Proteomes" id="UP000295388"/>
    </source>
</evidence>
<evidence type="ECO:0000256" key="4">
    <source>
        <dbReference type="ARBA" id="ARBA00022670"/>
    </source>
</evidence>
<dbReference type="GO" id="GO:0005829">
    <property type="term" value="C:cytosol"/>
    <property type="evidence" value="ECO:0007669"/>
    <property type="project" value="TreeGrafter"/>
</dbReference>
<dbReference type="Gene3D" id="3.40.50.1820">
    <property type="entry name" value="alpha/beta hydrolase"/>
    <property type="match status" value="1"/>
</dbReference>
<name>A0A4R6KGM1_9ACTN</name>
<comment type="similarity">
    <text evidence="2">Belongs to the peptidase S9A family.</text>
</comment>
<dbReference type="FunFam" id="3.40.50.1820:FF:000005">
    <property type="entry name" value="Prolyl endopeptidase"/>
    <property type="match status" value="1"/>
</dbReference>
<dbReference type="SUPFAM" id="SSF50993">
    <property type="entry name" value="Peptidase/esterase 'gauge' domain"/>
    <property type="match status" value="1"/>
</dbReference>
<feature type="domain" description="Peptidase S9 prolyl oligopeptidase catalytic" evidence="7">
    <location>
        <begin position="475"/>
        <end position="679"/>
    </location>
</feature>
<evidence type="ECO:0000259" key="7">
    <source>
        <dbReference type="Pfam" id="PF00326"/>
    </source>
</evidence>
<keyword evidence="4" id="KW-0645">Protease</keyword>
<evidence type="ECO:0000256" key="3">
    <source>
        <dbReference type="ARBA" id="ARBA00011897"/>
    </source>
</evidence>
<dbReference type="GO" id="GO:0070012">
    <property type="term" value="F:oligopeptidase activity"/>
    <property type="evidence" value="ECO:0007669"/>
    <property type="project" value="TreeGrafter"/>
</dbReference>
<dbReference type="Pfam" id="PF02897">
    <property type="entry name" value="Peptidase_S9_N"/>
    <property type="match status" value="1"/>
</dbReference>
<dbReference type="EMBL" id="SNWQ01000005">
    <property type="protein sequence ID" value="TDO49954.1"/>
    <property type="molecule type" value="Genomic_DNA"/>
</dbReference>
<organism evidence="9 10">
    <name type="scientific">Kribbella caucasensis</name>
    <dbReference type="NCBI Taxonomy" id="2512215"/>
    <lineage>
        <taxon>Bacteria</taxon>
        <taxon>Bacillati</taxon>
        <taxon>Actinomycetota</taxon>
        <taxon>Actinomycetes</taxon>
        <taxon>Propionibacteriales</taxon>
        <taxon>Kribbellaceae</taxon>
        <taxon>Kribbella</taxon>
    </lineage>
</organism>
<dbReference type="PANTHER" id="PTHR42881:SF2">
    <property type="entry name" value="PROLYL ENDOPEPTIDASE"/>
    <property type="match status" value="1"/>
</dbReference>
<dbReference type="PRINTS" id="PR00862">
    <property type="entry name" value="PROLIGOPTASE"/>
</dbReference>
<dbReference type="Proteomes" id="UP000295388">
    <property type="component" value="Unassembled WGS sequence"/>
</dbReference>
<evidence type="ECO:0000256" key="5">
    <source>
        <dbReference type="ARBA" id="ARBA00022801"/>
    </source>
</evidence>
<dbReference type="EC" id="3.4.21.26" evidence="3"/>
<evidence type="ECO:0000313" key="9">
    <source>
        <dbReference type="EMBL" id="TDO49954.1"/>
    </source>
</evidence>
<dbReference type="InterPro" id="IPR023302">
    <property type="entry name" value="Pept_S9A_N"/>
</dbReference>
<dbReference type="Pfam" id="PF00326">
    <property type="entry name" value="Peptidase_S9"/>
    <property type="match status" value="1"/>
</dbReference>
<sequence>MYPESRRGDIAETLHGRRIADPYRWLEDPDSTETKDWVSRQNAFTEAELASYPERAWFQRTMTAILARPRAGVPVKKSGWYFVGRNDGTQAQDVVYVADSLPGLLEGGRVLIDPNKLSDGGTDSLGSFTVSPDGQHFAYGINESGSDWITFRLLEVATGAEVDDVVTEAKFCVATWLPDSSAYLYVHYPSSGRSEGTETQALGIAELKLHRIGTPQSEDELIVRMPENERFYLDVEISDDDRYAVLHIFEGTDPRTRLWLYPIEGSALGEPVKVIDEFAYEALFVRMHGDRLVLRTDRDTPRGRVVSSSLTADFVDLIPEGEGALLEARGTETGLATVTVVDAQPVLTLYDLDGGNPRVADLRGGGIVGINASPKHDEVFVGFSSTTDPTLSYVVSAASGSVRALPELVPSGGTGFTSPEVTVTRRIEPGREVPYFVISRADLDLNEPRPTLMYGYGGFRIPIFADYKPGWPGWLAAGGVLVIANLRGGGEYGAAWHDDGRLKNKQNVFDDFIAVGEHLVKSKVTTPQQLAIHGRSNGGLLVGAVMAQRPDLFAAALPGVGVLDMLRFHLFTVGAGWASDFGLPSDPLQFEDLLAYSPLHNLRDGTEYPATLVVTGDHDDRVVPLHSHKFIAALQQAQVADAPVLTRIEVDTGHGFGKPAAMIASEWADLLAFAAHHTGLDPTS</sequence>
<protein>
    <recommendedName>
        <fullName evidence="3">prolyl oligopeptidase</fullName>
        <ecNumber evidence="3">3.4.21.26</ecNumber>
    </recommendedName>
</protein>
<dbReference type="OrthoDB" id="9801421at2"/>
<dbReference type="PANTHER" id="PTHR42881">
    <property type="entry name" value="PROLYL ENDOPEPTIDASE"/>
    <property type="match status" value="1"/>
</dbReference>
<keyword evidence="5" id="KW-0378">Hydrolase</keyword>
<keyword evidence="10" id="KW-1185">Reference proteome</keyword>
<comment type="caution">
    <text evidence="9">The sequence shown here is derived from an EMBL/GenBank/DDBJ whole genome shotgun (WGS) entry which is preliminary data.</text>
</comment>
<evidence type="ECO:0000256" key="1">
    <source>
        <dbReference type="ARBA" id="ARBA00001070"/>
    </source>
</evidence>
<proteinExistence type="inferred from homology"/>
<dbReference type="InterPro" id="IPR002470">
    <property type="entry name" value="Peptidase_S9A"/>
</dbReference>
<gene>
    <name evidence="9" type="ORF">EV643_105183</name>
</gene>
<reference evidence="9 10" key="1">
    <citation type="submission" date="2019-03" db="EMBL/GenBank/DDBJ databases">
        <title>Genomic Encyclopedia of Type Strains, Phase III (KMG-III): the genomes of soil and plant-associated and newly described type strains.</title>
        <authorList>
            <person name="Whitman W."/>
        </authorList>
    </citation>
    <scope>NUCLEOTIDE SEQUENCE [LARGE SCALE GENOMIC DNA]</scope>
    <source>
        <strain evidence="9 10">VKM Ac-2527</strain>
    </source>
</reference>
<dbReference type="GO" id="GO:0006508">
    <property type="term" value="P:proteolysis"/>
    <property type="evidence" value="ECO:0007669"/>
    <property type="project" value="UniProtKB-KW"/>
</dbReference>
<dbReference type="GO" id="GO:0004252">
    <property type="term" value="F:serine-type endopeptidase activity"/>
    <property type="evidence" value="ECO:0007669"/>
    <property type="project" value="UniProtKB-EC"/>
</dbReference>
<evidence type="ECO:0000256" key="6">
    <source>
        <dbReference type="ARBA" id="ARBA00022825"/>
    </source>
</evidence>
<dbReference type="Gene3D" id="2.130.10.120">
    <property type="entry name" value="Prolyl oligopeptidase, N-terminal domain"/>
    <property type="match status" value="1"/>
</dbReference>
<dbReference type="InterPro" id="IPR051167">
    <property type="entry name" value="Prolyl_oligopep/macrocyclase"/>
</dbReference>
<evidence type="ECO:0000259" key="8">
    <source>
        <dbReference type="Pfam" id="PF02897"/>
    </source>
</evidence>
<dbReference type="InterPro" id="IPR029058">
    <property type="entry name" value="AB_hydrolase_fold"/>
</dbReference>
<feature type="domain" description="Peptidase S9A N-terminal" evidence="8">
    <location>
        <begin position="4"/>
        <end position="403"/>
    </location>
</feature>
<dbReference type="InterPro" id="IPR001375">
    <property type="entry name" value="Peptidase_S9_cat"/>
</dbReference>
<evidence type="ECO:0000256" key="2">
    <source>
        <dbReference type="ARBA" id="ARBA00005228"/>
    </source>
</evidence>
<dbReference type="RefSeq" id="WP_133800228.1">
    <property type="nucleotide sequence ID" value="NZ_SNWQ01000005.1"/>
</dbReference>
<comment type="catalytic activity">
    <reaction evidence="1">
        <text>Hydrolysis of Pro-|-Xaa &gt;&gt; Ala-|-Xaa in oligopeptides.</text>
        <dbReference type="EC" id="3.4.21.26"/>
    </reaction>
</comment>
<dbReference type="SUPFAM" id="SSF53474">
    <property type="entry name" value="alpha/beta-Hydrolases"/>
    <property type="match status" value="1"/>
</dbReference>